<dbReference type="Proteomes" id="UP000024635">
    <property type="component" value="Unassembled WGS sequence"/>
</dbReference>
<feature type="compositionally biased region" description="Acidic residues" evidence="1">
    <location>
        <begin position="177"/>
        <end position="188"/>
    </location>
</feature>
<dbReference type="AlphaFoldDB" id="A0A016T1Y1"/>
<evidence type="ECO:0000256" key="1">
    <source>
        <dbReference type="SAM" id="MobiDB-lite"/>
    </source>
</evidence>
<protein>
    <submittedName>
        <fullName evidence="2">Uncharacterized protein</fullName>
    </submittedName>
</protein>
<feature type="compositionally biased region" description="Pro residues" evidence="1">
    <location>
        <begin position="134"/>
        <end position="143"/>
    </location>
</feature>
<gene>
    <name evidence="2" type="primary">Acey_s0144.g2457</name>
    <name evidence="2" type="ORF">Y032_0144g2457</name>
</gene>
<name>A0A016T1Y1_9BILA</name>
<accession>A0A016T1Y1</accession>
<keyword evidence="3" id="KW-1185">Reference proteome</keyword>
<evidence type="ECO:0000313" key="3">
    <source>
        <dbReference type="Proteomes" id="UP000024635"/>
    </source>
</evidence>
<organism evidence="2 3">
    <name type="scientific">Ancylostoma ceylanicum</name>
    <dbReference type="NCBI Taxonomy" id="53326"/>
    <lineage>
        <taxon>Eukaryota</taxon>
        <taxon>Metazoa</taxon>
        <taxon>Ecdysozoa</taxon>
        <taxon>Nematoda</taxon>
        <taxon>Chromadorea</taxon>
        <taxon>Rhabditida</taxon>
        <taxon>Rhabditina</taxon>
        <taxon>Rhabditomorpha</taxon>
        <taxon>Strongyloidea</taxon>
        <taxon>Ancylostomatidae</taxon>
        <taxon>Ancylostomatinae</taxon>
        <taxon>Ancylostoma</taxon>
    </lineage>
</organism>
<feature type="region of interest" description="Disordered" evidence="1">
    <location>
        <begin position="105"/>
        <end position="146"/>
    </location>
</feature>
<evidence type="ECO:0000313" key="2">
    <source>
        <dbReference type="EMBL" id="EYB97008.1"/>
    </source>
</evidence>
<dbReference type="OrthoDB" id="10626581at2759"/>
<comment type="caution">
    <text evidence="2">The sequence shown here is derived from an EMBL/GenBank/DDBJ whole genome shotgun (WGS) entry which is preliminary data.</text>
</comment>
<reference evidence="3" key="1">
    <citation type="journal article" date="2015" name="Nat. Genet.">
        <title>The genome and transcriptome of the zoonotic hookworm Ancylostoma ceylanicum identify infection-specific gene families.</title>
        <authorList>
            <person name="Schwarz E.M."/>
            <person name="Hu Y."/>
            <person name="Antoshechkin I."/>
            <person name="Miller M.M."/>
            <person name="Sternberg P.W."/>
            <person name="Aroian R.V."/>
        </authorList>
    </citation>
    <scope>NUCLEOTIDE SEQUENCE</scope>
    <source>
        <strain evidence="3">HY135</strain>
    </source>
</reference>
<feature type="region of interest" description="Disordered" evidence="1">
    <location>
        <begin position="1"/>
        <end position="25"/>
    </location>
</feature>
<dbReference type="EMBL" id="JARK01001480">
    <property type="protein sequence ID" value="EYB97008.1"/>
    <property type="molecule type" value="Genomic_DNA"/>
</dbReference>
<feature type="region of interest" description="Disordered" evidence="1">
    <location>
        <begin position="166"/>
        <end position="188"/>
    </location>
</feature>
<proteinExistence type="predicted"/>
<sequence length="188" mass="20939">MNSLVVMKQRETRRNTGNKGAVPHASTARKSFPLRVYARIVTNSCGWLTNTRIRLPTLFPCLTRCPVVSIHQEHPGMIITTGLLLTLLSGVASLDFLESQADSFEDSMDASTTERPLFEPLPPLPDMTSAQRVPGPPGFSPPPEFKEKTLFDGRVGFVVSNGRTRIMGVSRRKPSAEEEDEDEEEERR</sequence>